<evidence type="ECO:0000259" key="8">
    <source>
        <dbReference type="PROSITE" id="PS51718"/>
    </source>
</evidence>
<evidence type="ECO:0000256" key="1">
    <source>
        <dbReference type="ARBA" id="ARBA00004370"/>
    </source>
</evidence>
<dbReference type="InterPro" id="IPR027094">
    <property type="entry name" value="Mitofusin_fam"/>
</dbReference>
<evidence type="ECO:0000256" key="2">
    <source>
        <dbReference type="ARBA" id="ARBA00022741"/>
    </source>
</evidence>
<dbReference type="Proteomes" id="UP001648503">
    <property type="component" value="Unassembled WGS sequence"/>
</dbReference>
<evidence type="ECO:0000256" key="7">
    <source>
        <dbReference type="SAM" id="Coils"/>
    </source>
</evidence>
<comment type="subcellular location">
    <subcellularLocation>
        <location evidence="1">Membrane</location>
    </subcellularLocation>
</comment>
<keyword evidence="5" id="KW-0342">GTP-binding</keyword>
<keyword evidence="2" id="KW-0547">Nucleotide-binding</keyword>
<keyword evidence="10" id="KW-1185">Reference proteome</keyword>
<dbReference type="PROSITE" id="PS51718">
    <property type="entry name" value="G_DYNAMIN_2"/>
    <property type="match status" value="1"/>
</dbReference>
<reference evidence="9 10" key="1">
    <citation type="submission" date="2021-02" db="EMBL/GenBank/DDBJ databases">
        <title>Variation within the Batrachochytrium salamandrivorans European outbreak.</title>
        <authorList>
            <person name="Kelly M."/>
            <person name="Pasmans F."/>
            <person name="Shea T.P."/>
            <person name="Munoz J.F."/>
            <person name="Carranza S."/>
            <person name="Cuomo C.A."/>
            <person name="Martel A."/>
        </authorList>
    </citation>
    <scope>NUCLEOTIDE SEQUENCE [LARGE SCALE GENOMIC DNA]</scope>
    <source>
        <strain evidence="9 10">AMFP18/2</strain>
    </source>
</reference>
<dbReference type="PANTHER" id="PTHR10465">
    <property type="entry name" value="TRANSMEMBRANE GTPASE FZO1"/>
    <property type="match status" value="1"/>
</dbReference>
<sequence length="801" mass="89620">MRPRDRQTECDFLLAIKSRLIFSLNSCFGFKSMQRKAVLNMTPLDNAAAIFSNGSSSSVGSADIEGVSVTSANGTMGGLFDSAYGSYHHDQTPPSHFARNRQLLMFLLSQTKTLLDGLVHPASAQNVVIMYPTSSFLQPTILLLHSFLRNPASTNMTNSITSSVNGHAYQNRGSHKLQDALPDDTSLAPQLLQKINDSISHIENLEIRIADTHSRVLVTGDVNAGKSTFVNTLLRRQIVPDDQEPCTALFVEVMDPQQNGGIEEFHAIKENVEYRVSDRSTYSRFDLSDLRTVVENNEPEFSMLKVYCMDNRNSSTSLLHNGIVDISFIDSPGLNIDSMKTTSLFAKQEEIDVIVFVVRAENHFTQSSCDFLTTACKEKASVFIVVNRFDQIRRKDRCRREILEQIQGISQRTFADADNLVHFVSARLVLEADLKLGTPNPEANASFKHLEESLRLFILEKRSRSKLGPAKVYLGHILSDVAMITKYNVSLSLDRIRKLSAEIQESAPVLERMVSLKDHVIASVDKTIEKTCVLIESHAMVELGDFIAEIEPFSDGVQWDGIMHAWHYAHNLRQVVFRLATIRIRRCQDFAREHSISCITNIEHQAAEAMPIPPEISTSAIYAAFEQNQLAESSPEDVGIQMADLFDVSDKLDVIKDYIPGFALVAGGLLGYRGFASGLIRGIQSAGALRMTKLAFTGVGLADMKSSIQRKVTRKMRDHFAHSGFVEKTTSLLFRTARRALQSTMWEFQNQFQRVLAESEERVTDQNLEKKAAQDAHDFFEGAEKRAALLQNQLDEIDLEV</sequence>
<evidence type="ECO:0000256" key="3">
    <source>
        <dbReference type="ARBA" id="ARBA00022801"/>
    </source>
</evidence>
<feature type="domain" description="Dynamin-type G" evidence="8">
    <location>
        <begin position="210"/>
        <end position="490"/>
    </location>
</feature>
<evidence type="ECO:0000256" key="4">
    <source>
        <dbReference type="ARBA" id="ARBA00023054"/>
    </source>
</evidence>
<dbReference type="InterPro" id="IPR027417">
    <property type="entry name" value="P-loop_NTPase"/>
</dbReference>
<evidence type="ECO:0000256" key="5">
    <source>
        <dbReference type="ARBA" id="ARBA00023134"/>
    </source>
</evidence>
<name>A0ABQ8ETE1_9FUNG</name>
<keyword evidence="3" id="KW-0378">Hydrolase</keyword>
<dbReference type="Pfam" id="PF00350">
    <property type="entry name" value="Dynamin_N"/>
    <property type="match status" value="1"/>
</dbReference>
<feature type="coiled-coil region" evidence="7">
    <location>
        <begin position="756"/>
        <end position="800"/>
    </location>
</feature>
<comment type="caution">
    <text evidence="9">The sequence shown here is derived from an EMBL/GenBank/DDBJ whole genome shotgun (WGS) entry which is preliminary data.</text>
</comment>
<dbReference type="SUPFAM" id="SSF52540">
    <property type="entry name" value="P-loop containing nucleoside triphosphate hydrolases"/>
    <property type="match status" value="1"/>
</dbReference>
<dbReference type="EMBL" id="JAFCIX010000575">
    <property type="protein sequence ID" value="KAH6586249.1"/>
    <property type="molecule type" value="Genomic_DNA"/>
</dbReference>
<dbReference type="PANTHER" id="PTHR10465:SF0">
    <property type="entry name" value="SARCALUMENIN"/>
    <property type="match status" value="1"/>
</dbReference>
<accession>A0ABQ8ETE1</accession>
<dbReference type="InterPro" id="IPR030381">
    <property type="entry name" value="G_DYNAMIN_dom"/>
</dbReference>
<evidence type="ECO:0000313" key="9">
    <source>
        <dbReference type="EMBL" id="KAH6586249.1"/>
    </source>
</evidence>
<proteinExistence type="predicted"/>
<organism evidence="9 10">
    <name type="scientific">Batrachochytrium salamandrivorans</name>
    <dbReference type="NCBI Taxonomy" id="1357716"/>
    <lineage>
        <taxon>Eukaryota</taxon>
        <taxon>Fungi</taxon>
        <taxon>Fungi incertae sedis</taxon>
        <taxon>Chytridiomycota</taxon>
        <taxon>Chytridiomycota incertae sedis</taxon>
        <taxon>Chytridiomycetes</taxon>
        <taxon>Rhizophydiales</taxon>
        <taxon>Rhizophydiales incertae sedis</taxon>
        <taxon>Batrachochytrium</taxon>
    </lineage>
</organism>
<dbReference type="InterPro" id="IPR045063">
    <property type="entry name" value="Dynamin_N"/>
</dbReference>
<evidence type="ECO:0000313" key="10">
    <source>
        <dbReference type="Proteomes" id="UP001648503"/>
    </source>
</evidence>
<keyword evidence="6" id="KW-0472">Membrane</keyword>
<dbReference type="Gene3D" id="3.40.50.300">
    <property type="entry name" value="P-loop containing nucleotide triphosphate hydrolases"/>
    <property type="match status" value="1"/>
</dbReference>
<protein>
    <recommendedName>
        <fullName evidence="8">Dynamin-type G domain-containing protein</fullName>
    </recommendedName>
</protein>
<gene>
    <name evidence="9" type="ORF">BASA50_000713</name>
</gene>
<keyword evidence="4 7" id="KW-0175">Coiled coil</keyword>
<evidence type="ECO:0000256" key="6">
    <source>
        <dbReference type="ARBA" id="ARBA00023136"/>
    </source>
</evidence>